<evidence type="ECO:0008006" key="4">
    <source>
        <dbReference type="Google" id="ProtNLM"/>
    </source>
</evidence>
<reference evidence="2 3" key="1">
    <citation type="submission" date="2021-01" db="EMBL/GenBank/DDBJ databases">
        <title>Brevundimonas vitis sp. nov., an bacterium isolated from grape (Vitis vinifera).</title>
        <authorList>
            <person name="Jiang L."/>
            <person name="Lee J."/>
        </authorList>
    </citation>
    <scope>NUCLEOTIDE SEQUENCE [LARGE SCALE GENOMIC DNA]</scope>
    <source>
        <strain evidence="2 3">GRTSA-9</strain>
    </source>
</reference>
<dbReference type="RefSeq" id="WP_201102804.1">
    <property type="nucleotide sequence ID" value="NZ_CP067977.1"/>
</dbReference>
<dbReference type="EMBL" id="CP067977">
    <property type="protein sequence ID" value="QQQ18433.1"/>
    <property type="molecule type" value="Genomic_DNA"/>
</dbReference>
<evidence type="ECO:0000313" key="3">
    <source>
        <dbReference type="Proteomes" id="UP000595448"/>
    </source>
</evidence>
<feature type="chain" id="PRO_5046326815" description="VCBS repeat-containing protein" evidence="1">
    <location>
        <begin position="24"/>
        <end position="304"/>
    </location>
</feature>
<sequence length="304" mass="32985">MRPAALLSAFCLTVFAPAAQAVAQTPPEALVWMVLNDINITGLDRDMPMNRPPIVSEVPEGMIHAVDLSSDGQVDWLIDYSKAGLSQFCGTGGCRLVLYVSDDDGEYRRAFDNQVLAFDISRRVGRQRLEAQVHHGACVPDDWDCRYAWAWNPTTGRLLPIPTDAGRTRLDNGGYPAIAQDADGAEPMEPASIRMTLAASRILCPAEDLSLEGQLRQATAAALPDLNGDGKDDWLVQQPIPCDGDSAPDSELHISQVNGDPIQAMTVDSAKTLAIDIGQAPALLVLDKVPMRWEPARRSFVPTE</sequence>
<name>A0ABX7BNW3_9CAUL</name>
<organism evidence="2 3">
    <name type="scientific">Brevundimonas vitisensis</name>
    <dbReference type="NCBI Taxonomy" id="2800818"/>
    <lineage>
        <taxon>Bacteria</taxon>
        <taxon>Pseudomonadati</taxon>
        <taxon>Pseudomonadota</taxon>
        <taxon>Alphaproteobacteria</taxon>
        <taxon>Caulobacterales</taxon>
        <taxon>Caulobacteraceae</taxon>
        <taxon>Brevundimonas</taxon>
    </lineage>
</organism>
<evidence type="ECO:0000256" key="1">
    <source>
        <dbReference type="SAM" id="SignalP"/>
    </source>
</evidence>
<keyword evidence="1" id="KW-0732">Signal</keyword>
<keyword evidence="3" id="KW-1185">Reference proteome</keyword>
<proteinExistence type="predicted"/>
<accession>A0ABX7BNW3</accession>
<dbReference type="Proteomes" id="UP000595448">
    <property type="component" value="Chromosome"/>
</dbReference>
<feature type="signal peptide" evidence="1">
    <location>
        <begin position="1"/>
        <end position="23"/>
    </location>
</feature>
<gene>
    <name evidence="2" type="ORF">JIP62_14255</name>
</gene>
<protein>
    <recommendedName>
        <fullName evidence="4">VCBS repeat-containing protein</fullName>
    </recommendedName>
</protein>
<evidence type="ECO:0000313" key="2">
    <source>
        <dbReference type="EMBL" id="QQQ18433.1"/>
    </source>
</evidence>